<evidence type="ECO:0000313" key="11">
    <source>
        <dbReference type="EMBL" id="CAF1312830.1"/>
    </source>
</evidence>
<gene>
    <name evidence="11" type="ORF">EDS130_LOCUS31239</name>
</gene>
<comment type="catalytic activity">
    <reaction evidence="9">
        <text>L-alanine + 2-oxoglutarate = pyruvate + L-glutamate</text>
        <dbReference type="Rhea" id="RHEA:19453"/>
        <dbReference type="ChEBI" id="CHEBI:15361"/>
        <dbReference type="ChEBI" id="CHEBI:16810"/>
        <dbReference type="ChEBI" id="CHEBI:29985"/>
        <dbReference type="ChEBI" id="CHEBI:57972"/>
        <dbReference type="EC" id="2.6.1.2"/>
    </reaction>
</comment>
<dbReference type="SUPFAM" id="SSF53383">
    <property type="entry name" value="PLP-dependent transferases"/>
    <property type="match status" value="1"/>
</dbReference>
<dbReference type="PANTHER" id="PTHR11751:SF29">
    <property type="entry name" value="ALANINE TRANSAMINASE"/>
    <property type="match status" value="1"/>
</dbReference>
<evidence type="ECO:0000256" key="4">
    <source>
        <dbReference type="ARBA" id="ARBA00022679"/>
    </source>
</evidence>
<evidence type="ECO:0000256" key="7">
    <source>
        <dbReference type="ARBA" id="ARBA00025785"/>
    </source>
</evidence>
<evidence type="ECO:0000313" key="12">
    <source>
        <dbReference type="Proteomes" id="UP000663852"/>
    </source>
</evidence>
<dbReference type="InterPro" id="IPR015422">
    <property type="entry name" value="PyrdxlP-dep_Trfase_small"/>
</dbReference>
<dbReference type="InterPro" id="IPR045088">
    <property type="entry name" value="ALAT1/2-like"/>
</dbReference>
<dbReference type="OrthoDB" id="1732682at2759"/>
<protein>
    <recommendedName>
        <fullName evidence="8">alanine transaminase</fullName>
        <ecNumber evidence="8">2.6.1.2</ecNumber>
    </recommendedName>
</protein>
<dbReference type="EC" id="2.6.1.2" evidence="8"/>
<comment type="subunit">
    <text evidence="2">Homodimer.</text>
</comment>
<reference evidence="11" key="1">
    <citation type="submission" date="2021-02" db="EMBL/GenBank/DDBJ databases">
        <authorList>
            <person name="Nowell W R."/>
        </authorList>
    </citation>
    <scope>NUCLEOTIDE SEQUENCE</scope>
</reference>
<accession>A0A815EPQ8</accession>
<dbReference type="GO" id="GO:0004021">
    <property type="term" value="F:L-alanine:2-oxoglutarate aminotransferase activity"/>
    <property type="evidence" value="ECO:0007669"/>
    <property type="project" value="UniProtKB-EC"/>
</dbReference>
<keyword evidence="4" id="KW-0808">Transferase</keyword>
<name>A0A815EPQ8_ADIRI</name>
<dbReference type="Proteomes" id="UP000663852">
    <property type="component" value="Unassembled WGS sequence"/>
</dbReference>
<dbReference type="InterPro" id="IPR004839">
    <property type="entry name" value="Aminotransferase_I/II_large"/>
</dbReference>
<dbReference type="PANTHER" id="PTHR11751">
    <property type="entry name" value="ALANINE AMINOTRANSFERASE"/>
    <property type="match status" value="1"/>
</dbReference>
<dbReference type="Gene3D" id="3.90.1150.10">
    <property type="entry name" value="Aspartate Aminotransferase, domain 1"/>
    <property type="match status" value="1"/>
</dbReference>
<evidence type="ECO:0000256" key="9">
    <source>
        <dbReference type="ARBA" id="ARBA00047412"/>
    </source>
</evidence>
<evidence type="ECO:0000256" key="8">
    <source>
        <dbReference type="ARBA" id="ARBA00026106"/>
    </source>
</evidence>
<evidence type="ECO:0000256" key="3">
    <source>
        <dbReference type="ARBA" id="ARBA00022576"/>
    </source>
</evidence>
<comment type="pathway">
    <text evidence="6">Amino-acid degradation; L-alanine degradation via transaminase pathway; pyruvate from L-alanine: step 1/1.</text>
</comment>
<dbReference type="Pfam" id="PF00155">
    <property type="entry name" value="Aminotran_1_2"/>
    <property type="match status" value="1"/>
</dbReference>
<comment type="cofactor">
    <cofactor evidence="1">
        <name>pyridoxal 5'-phosphate</name>
        <dbReference type="ChEBI" id="CHEBI:597326"/>
    </cofactor>
</comment>
<dbReference type="FunFam" id="3.40.640.10:FF:000236">
    <property type="entry name" value="Alanine aminotransferase 2"/>
    <property type="match status" value="1"/>
</dbReference>
<dbReference type="UniPathway" id="UPA00528">
    <property type="reaction ID" value="UER00586"/>
</dbReference>
<evidence type="ECO:0000256" key="5">
    <source>
        <dbReference type="ARBA" id="ARBA00022898"/>
    </source>
</evidence>
<dbReference type="Gene3D" id="3.40.640.10">
    <property type="entry name" value="Type I PLP-dependent aspartate aminotransferase-like (Major domain)"/>
    <property type="match status" value="1"/>
</dbReference>
<dbReference type="GO" id="GO:0030170">
    <property type="term" value="F:pyridoxal phosphate binding"/>
    <property type="evidence" value="ECO:0007669"/>
    <property type="project" value="InterPro"/>
</dbReference>
<feature type="domain" description="Aminotransferase class I/classII large" evidence="10">
    <location>
        <begin position="92"/>
        <end position="430"/>
    </location>
</feature>
<evidence type="ECO:0000256" key="2">
    <source>
        <dbReference type="ARBA" id="ARBA00011738"/>
    </source>
</evidence>
<dbReference type="GO" id="GO:0042853">
    <property type="term" value="P:L-alanine catabolic process"/>
    <property type="evidence" value="ECO:0007669"/>
    <property type="project" value="UniProtKB-UniPathway"/>
</dbReference>
<sequence>MADNTKALTMQNLNQHIIDCEYGVRGSFTIRAAEIEQEVKSKSHQFPFNHVIQLNIGDGFASGHQMPITYIRQFIAGCANPALLNSFEFPSDVKERVERVLNICTGKTFGSYSESPGIKIIRHDIASYIQQRDGYPSDPNNIYLSNGAAGGIETVLKLLMNNSKKPSGIMIPVPQFPFYSAILTQFGAHQIEYFLDEDNGWPLHIDELERALNESKARCIPRGIVIINPGNPTAHKHNLFLLADEVYQENVHSLDSKFVSFKKILMDLGSPYNQMQIASFHSASKGWHCESGFRGGYFEITNLDKDVKAQVNKLVSLSLCSNTWGQAVMGAIVNPPKEGEPSYELYKRERSMMTNRLQEQATLINELFNSMEGIICNPVKGGMFAFPRVEVPCKAIEYAKSKDMTPDNFYCVELLENTGICVLPGMRFYLSTLQPIINEVGEVLGPIYLCLKEPDERISENVRAKMFQSRNVVIKYSKSGKLTKKTTDRLQPLDIEIKSLPCVVGESVRALEAVHMVVNCLYVKKTVY</sequence>
<proteinExistence type="inferred from homology"/>
<dbReference type="InterPro" id="IPR015424">
    <property type="entry name" value="PyrdxlP-dep_Trfase"/>
</dbReference>
<organism evidence="11 12">
    <name type="scientific">Adineta ricciae</name>
    <name type="common">Rotifer</name>
    <dbReference type="NCBI Taxonomy" id="249248"/>
    <lineage>
        <taxon>Eukaryota</taxon>
        <taxon>Metazoa</taxon>
        <taxon>Spiralia</taxon>
        <taxon>Gnathifera</taxon>
        <taxon>Rotifera</taxon>
        <taxon>Eurotatoria</taxon>
        <taxon>Bdelloidea</taxon>
        <taxon>Adinetida</taxon>
        <taxon>Adinetidae</taxon>
        <taxon>Adineta</taxon>
    </lineage>
</organism>
<evidence type="ECO:0000256" key="1">
    <source>
        <dbReference type="ARBA" id="ARBA00001933"/>
    </source>
</evidence>
<dbReference type="Gene3D" id="1.10.287.1970">
    <property type="match status" value="1"/>
</dbReference>
<dbReference type="AlphaFoldDB" id="A0A815EPQ8"/>
<comment type="caution">
    <text evidence="11">The sequence shown here is derived from an EMBL/GenBank/DDBJ whole genome shotgun (WGS) entry which is preliminary data.</text>
</comment>
<keyword evidence="5" id="KW-0663">Pyridoxal phosphate</keyword>
<evidence type="ECO:0000259" key="10">
    <source>
        <dbReference type="Pfam" id="PF00155"/>
    </source>
</evidence>
<dbReference type="EMBL" id="CAJNOJ010000227">
    <property type="protein sequence ID" value="CAF1312830.1"/>
    <property type="molecule type" value="Genomic_DNA"/>
</dbReference>
<keyword evidence="3" id="KW-0032">Aminotransferase</keyword>
<dbReference type="CDD" id="cd00609">
    <property type="entry name" value="AAT_like"/>
    <property type="match status" value="1"/>
</dbReference>
<comment type="similarity">
    <text evidence="7">Belongs to the class-I pyridoxal-phosphate-dependent aminotransferase family. Alanine aminotransferase subfamily.</text>
</comment>
<dbReference type="InterPro" id="IPR015421">
    <property type="entry name" value="PyrdxlP-dep_Trfase_major"/>
</dbReference>
<evidence type="ECO:0000256" key="6">
    <source>
        <dbReference type="ARBA" id="ARBA00025708"/>
    </source>
</evidence>